<dbReference type="Proteomes" id="UP000531594">
    <property type="component" value="Unassembled WGS sequence"/>
</dbReference>
<keyword evidence="3" id="KW-1185">Reference proteome</keyword>
<evidence type="ECO:0000313" key="3">
    <source>
        <dbReference type="Proteomes" id="UP000531594"/>
    </source>
</evidence>
<dbReference type="RefSeq" id="WP_184526784.1">
    <property type="nucleotide sequence ID" value="NZ_JACHGK010000009.1"/>
</dbReference>
<gene>
    <name evidence="2" type="ORF">HNR53_002743</name>
</gene>
<organism evidence="2 3">
    <name type="scientific">Bacillus benzoevorans</name>
    <dbReference type="NCBI Taxonomy" id="1456"/>
    <lineage>
        <taxon>Bacteria</taxon>
        <taxon>Bacillati</taxon>
        <taxon>Bacillota</taxon>
        <taxon>Bacilli</taxon>
        <taxon>Bacillales</taxon>
        <taxon>Bacillaceae</taxon>
        <taxon>Bacillus</taxon>
    </lineage>
</organism>
<accession>A0A7X0HSM1</accession>
<reference evidence="2 3" key="1">
    <citation type="submission" date="2020-08" db="EMBL/GenBank/DDBJ databases">
        <title>Genomic Encyclopedia of Type Strains, Phase IV (KMG-IV): sequencing the most valuable type-strain genomes for metagenomic binning, comparative biology and taxonomic classification.</title>
        <authorList>
            <person name="Goeker M."/>
        </authorList>
    </citation>
    <scope>NUCLEOTIDE SEQUENCE [LARGE SCALE GENOMIC DNA]</scope>
    <source>
        <strain evidence="2 3">DSM 5391</strain>
    </source>
</reference>
<feature type="region of interest" description="Disordered" evidence="1">
    <location>
        <begin position="48"/>
        <end position="102"/>
    </location>
</feature>
<dbReference type="AlphaFoldDB" id="A0A7X0HSM1"/>
<protein>
    <submittedName>
        <fullName evidence="2">Uncharacterized protein</fullName>
    </submittedName>
</protein>
<evidence type="ECO:0000256" key="1">
    <source>
        <dbReference type="SAM" id="MobiDB-lite"/>
    </source>
</evidence>
<name>A0A7X0HSM1_9BACI</name>
<feature type="compositionally biased region" description="Polar residues" evidence="1">
    <location>
        <begin position="67"/>
        <end position="99"/>
    </location>
</feature>
<comment type="caution">
    <text evidence="2">The sequence shown here is derived from an EMBL/GenBank/DDBJ whole genome shotgun (WGS) entry which is preliminary data.</text>
</comment>
<proteinExistence type="predicted"/>
<dbReference type="EMBL" id="JACHGK010000009">
    <property type="protein sequence ID" value="MBB6446093.1"/>
    <property type="molecule type" value="Genomic_DNA"/>
</dbReference>
<evidence type="ECO:0000313" key="2">
    <source>
        <dbReference type="EMBL" id="MBB6446093.1"/>
    </source>
</evidence>
<sequence length="226" mass="24354">MKKNLTILGAVILTAAAITFSLVHWNNKIEVTSAKAKEKIEVVKKTDPNLTGHAPVNNIGTADVSGSADSSGNQGSDSGAGTGTQSSNDGTETTATANSGDAAVEAQGGTTALPGTSLEEIKAAYQEVFTQLEVQESSKVDQIVVQAKADFVSKKYSKDELIAKYQEFAELLETNADKTFDAYYKQFQLDLEKYGYDVNDAVPFKNEYTAKKQERMTQVISELSQF</sequence>